<dbReference type="EMBL" id="QMHM01000008">
    <property type="protein sequence ID" value="RAV79408.1"/>
    <property type="molecule type" value="Genomic_DNA"/>
</dbReference>
<evidence type="ECO:0000313" key="2">
    <source>
        <dbReference type="Proteomes" id="UP000251923"/>
    </source>
</evidence>
<dbReference type="RefSeq" id="WP_064292956.1">
    <property type="nucleotide sequence ID" value="NZ_JASODG010000005.1"/>
</dbReference>
<dbReference type="InterPro" id="IPR036452">
    <property type="entry name" value="Ribo_hydro-like"/>
</dbReference>
<dbReference type="Gene3D" id="3.90.245.10">
    <property type="entry name" value="Ribonucleoside hydrolase-like"/>
    <property type="match status" value="1"/>
</dbReference>
<organism evidence="1 2">
    <name type="scientific">Aerococcus urinae</name>
    <dbReference type="NCBI Taxonomy" id="1376"/>
    <lineage>
        <taxon>Bacteria</taxon>
        <taxon>Bacillati</taxon>
        <taxon>Bacillota</taxon>
        <taxon>Bacilli</taxon>
        <taxon>Lactobacillales</taxon>
        <taxon>Aerococcaceae</taxon>
        <taxon>Aerococcus</taxon>
    </lineage>
</organism>
<dbReference type="GO" id="GO:0006152">
    <property type="term" value="P:purine nucleoside catabolic process"/>
    <property type="evidence" value="ECO:0007669"/>
    <property type="project" value="TreeGrafter"/>
</dbReference>
<dbReference type="Pfam" id="PF01156">
    <property type="entry name" value="IU_nuc_hydro"/>
    <property type="match status" value="1"/>
</dbReference>
<reference evidence="1 2" key="1">
    <citation type="submission" date="2018-04" db="EMBL/GenBank/DDBJ databases">
        <title>Aerococcus urinae genomes.</title>
        <authorList>
            <person name="Hilt E."/>
            <person name="Gilbert N.M."/>
            <person name="Thomas-White K."/>
            <person name="Putonti C."/>
            <person name="Lewis A.L."/>
            <person name="Visck K.L."/>
            <person name="Wolfe A.J."/>
        </authorList>
    </citation>
    <scope>NUCLEOTIDE SEQUENCE [LARGE SCALE GENOMIC DNA]</scope>
    <source>
        <strain evidence="1 2">UMB7480</strain>
    </source>
</reference>
<sequence length="320" mass="35164">MRQVIIDTDPGTDDSLAILLALSQPDIKVLGLTTVQGNQPLDQINDNATSLVNYLGLNTPVYPGSAYSSQNPVIKASQRQAYHGGRGMGSLDLPDNKALLAEESAVDFIINTVKQSLQKVDILTLGPLTNLGRCLEKAPDLVNDLGQVYSMGGGIYKGKLTPVTEFNYGYDAQSAQKVYQQIGPQNPITMCGLDASYQAVFSPEIIGKIEQNFPKLARLFHALFDGQIKTYQERENLPGCVIHDVMAFMVYYDPDFVEEAPLTAMTIVTDSDLVQGLCVADLEGRFNQVTTARVVMKINRKRYFNQLMEAFSNLEAKLPS</sequence>
<evidence type="ECO:0000313" key="1">
    <source>
        <dbReference type="EMBL" id="RAV79408.1"/>
    </source>
</evidence>
<dbReference type="InterPro" id="IPR023186">
    <property type="entry name" value="IUNH"/>
</dbReference>
<gene>
    <name evidence="1" type="ORF">DBT54_05310</name>
</gene>
<accession>A0A178HFZ3</accession>
<dbReference type="AlphaFoldDB" id="A0A178HFZ3"/>
<dbReference type="GO" id="GO:0005829">
    <property type="term" value="C:cytosol"/>
    <property type="evidence" value="ECO:0007669"/>
    <property type="project" value="TreeGrafter"/>
</dbReference>
<proteinExistence type="predicted"/>
<dbReference type="Proteomes" id="UP000251923">
    <property type="component" value="Unassembled WGS sequence"/>
</dbReference>
<name>A0A178HFZ3_9LACT</name>
<dbReference type="PANTHER" id="PTHR12304:SF4">
    <property type="entry name" value="URIDINE NUCLEOSIDASE"/>
    <property type="match status" value="1"/>
</dbReference>
<dbReference type="SUPFAM" id="SSF53590">
    <property type="entry name" value="Nucleoside hydrolase"/>
    <property type="match status" value="1"/>
</dbReference>
<comment type="caution">
    <text evidence="1">The sequence shown here is derived from an EMBL/GenBank/DDBJ whole genome shotgun (WGS) entry which is preliminary data.</text>
</comment>
<dbReference type="GeneID" id="86970936"/>
<dbReference type="GO" id="GO:0008477">
    <property type="term" value="F:purine nucleosidase activity"/>
    <property type="evidence" value="ECO:0007669"/>
    <property type="project" value="TreeGrafter"/>
</dbReference>
<dbReference type="PANTHER" id="PTHR12304">
    <property type="entry name" value="INOSINE-URIDINE PREFERRING NUCLEOSIDE HYDROLASE"/>
    <property type="match status" value="1"/>
</dbReference>
<keyword evidence="1" id="KW-0378">Hydrolase</keyword>
<dbReference type="InterPro" id="IPR001910">
    <property type="entry name" value="Inosine/uridine_hydrolase_dom"/>
</dbReference>
<protein>
    <submittedName>
        <fullName evidence="1">Nucleoside hydrolase</fullName>
    </submittedName>
</protein>